<dbReference type="EMBL" id="CP051685">
    <property type="protein sequence ID" value="QJE03076.1"/>
    <property type="molecule type" value="Genomic_DNA"/>
</dbReference>
<gene>
    <name evidence="2" type="ORF">HH212_26335</name>
</gene>
<dbReference type="Proteomes" id="UP000502415">
    <property type="component" value="Chromosome"/>
</dbReference>
<evidence type="ECO:0000313" key="2">
    <source>
        <dbReference type="EMBL" id="QJE03076.1"/>
    </source>
</evidence>
<dbReference type="KEGG" id="mfy:HH212_26335"/>
<reference evidence="2 3" key="1">
    <citation type="submission" date="2020-04" db="EMBL/GenBank/DDBJ databases">
        <title>Genome sequencing of novel species.</title>
        <authorList>
            <person name="Heo J."/>
            <person name="Kim S.-J."/>
            <person name="Kim J.-S."/>
            <person name="Hong S.-B."/>
            <person name="Kwon S.-W."/>
        </authorList>
    </citation>
    <scope>NUCLEOTIDE SEQUENCE [LARGE SCALE GENOMIC DNA]</scope>
    <source>
        <strain evidence="2 3">GN2-R2</strain>
    </source>
</reference>
<evidence type="ECO:0000256" key="1">
    <source>
        <dbReference type="SAM" id="MobiDB-lite"/>
    </source>
</evidence>
<feature type="region of interest" description="Disordered" evidence="1">
    <location>
        <begin position="191"/>
        <end position="227"/>
    </location>
</feature>
<keyword evidence="3" id="KW-1185">Reference proteome</keyword>
<evidence type="ECO:0000313" key="3">
    <source>
        <dbReference type="Proteomes" id="UP000502415"/>
    </source>
</evidence>
<dbReference type="RefSeq" id="WP_170205157.1">
    <property type="nucleotide sequence ID" value="NZ_CP051685.1"/>
</dbReference>
<name>A0A7Z2W0V1_9BURK</name>
<dbReference type="AlphaFoldDB" id="A0A7Z2W0V1"/>
<accession>A0A7Z2W0V1</accession>
<feature type="compositionally biased region" description="Pro residues" evidence="1">
    <location>
        <begin position="192"/>
        <end position="205"/>
    </location>
</feature>
<protein>
    <submittedName>
        <fullName evidence="2">Uncharacterized protein</fullName>
    </submittedName>
</protein>
<proteinExistence type="predicted"/>
<organism evidence="2 3">
    <name type="scientific">Massilia forsythiae</name>
    <dbReference type="NCBI Taxonomy" id="2728020"/>
    <lineage>
        <taxon>Bacteria</taxon>
        <taxon>Pseudomonadati</taxon>
        <taxon>Pseudomonadota</taxon>
        <taxon>Betaproteobacteria</taxon>
        <taxon>Burkholderiales</taxon>
        <taxon>Oxalobacteraceae</taxon>
        <taxon>Telluria group</taxon>
        <taxon>Massilia</taxon>
    </lineage>
</organism>
<sequence>MRDYSPLRERATKSETVLMKSATINELLDELDALRAAAAPAKMKRNDYPPAFDEVWQAYPTRPGDSKRAAHKAWATRIKNGATADEMLAGTRAYAAYVEATRVEPRFILQAATFFGPTERYACDWTVPEQQSKPAAGGSWWLSEMTMEAKGLEVGVRSIPGEQRATFEARIRAAIDNGGKPPVPPRLAQIVVPPPAAPAPEQPPETPRRAGRPEGLQQMLRDLGRAA</sequence>